<keyword evidence="1" id="KW-0934">Plastid</keyword>
<dbReference type="InterPro" id="IPR019656">
    <property type="entry name" value="Uncharacterised_Ycf34"/>
</dbReference>
<geneLocation type="chloroplast" evidence="1"/>
<organism evidence="1">
    <name type="scientific">Flintiella sanguinaria</name>
    <dbReference type="NCBI Taxonomy" id="101926"/>
    <lineage>
        <taxon>Eukaryota</taxon>
        <taxon>Rhodophyta</taxon>
        <taxon>Bangiophyceae</taxon>
        <taxon>Porphyridiales</taxon>
        <taxon>Porphyridiaceae</taxon>
        <taxon>Flintiella</taxon>
    </lineage>
</organism>
<gene>
    <name evidence="1" type="primary">ycf34</name>
</gene>
<name>A0A1X9PW04_9RHOD</name>
<keyword evidence="1" id="KW-0150">Chloroplast</keyword>
<evidence type="ECO:0000313" key="1">
    <source>
        <dbReference type="EMBL" id="ARO91053.1"/>
    </source>
</evidence>
<accession>A0A1X9PW04</accession>
<proteinExistence type="predicted"/>
<dbReference type="AlphaFoldDB" id="A0A1X9PW04"/>
<dbReference type="Pfam" id="PF10718">
    <property type="entry name" value="Ycf34"/>
    <property type="match status" value="1"/>
</dbReference>
<dbReference type="EMBL" id="KY709211">
    <property type="protein sequence ID" value="ARO91053.1"/>
    <property type="molecule type" value="Genomic_DNA"/>
</dbReference>
<reference evidence="1" key="1">
    <citation type="submission" date="2017-03" db="EMBL/GenBank/DDBJ databases">
        <title>The new red algal subphylum Proteorhodophytina comprises the largest and most divergent plastid genomes known.</title>
        <authorList>
            <person name="Munoz-Gomez S.A."/>
            <person name="Mejia-Franco F.G."/>
            <person name="Durnin K."/>
            <person name="Morgan C."/>
            <person name="Grisdale C.J."/>
            <person name="Archibald J.M."/>
            <person name="Slamovits C.H."/>
        </authorList>
    </citation>
    <scope>NUCLEOTIDE SEQUENCE</scope>
    <source>
        <strain evidence="1">UTEX LB2060</strain>
    </source>
</reference>
<sequence length="79" mass="9352">MCICINCIYINSCIQYSIIEKNHKEKFFNPYASFEPVSPIINVNLYNKNNSIDIDWDLIECLSFVESPGKWLNKVNRFR</sequence>
<protein>
    <submittedName>
        <fullName evidence="1">Conserved hypothetical plastid protein</fullName>
    </submittedName>
</protein>